<sequence length="656" mass="70704">MIRRLPYLSLSLAAMVGLFALTSALTAQPTSPTGAGTKRTQEENLKFYKNFAEQMLRLAQKWEKSDSVEDRDRAKTLRAALKIAEEKGVEKLFKDLIEGLNNKNLGGSDFETLLGKDKKLIDVLTEILELLETQDDAARIRIEIKKLEAAIKAINELKRRQENILGRTFNPKSDADRLAKDQSDLKKDTAAVAKALDPNAKRGAPNAGAKEDPKSESKSEPKPGENTAENKPDTQENKSENKGEPMGGMPTEPKGAAEGKPMGGMPMDGMSGGEKSAPKDGMGGEPKGGEPKPMGAANPMNPMNPMAGGEPKPMGGEGKPQGAGKGESKPSAGQQGGESKPMGSEGMSPPMGGMGQPSPGGSKGGGQPQPGGNPPPPQGGKKDPAAENVEQAVPSQQEAENNIKKNENKDATKNQDDAIKKLEAAIKDLEARLKQLREKELAKLLSNLEQRVSAMIKLQTEVREATKNIHGTVKALGGKAAVAEIQKSQTEAENENKIIVIADSTLKLMEGEGSAVVFAGVLKEVRGDMEAIQRRLNETRVGEDTQQIEQDVIDQLKLMQEALKKAKQDLENKPSEPKPNDPNANKPNNKLLELLAELKLIKSLQEQVNKRTVMHSKADPGEQAKDPLIQTELQQLAARQKVLQDMLHKIATEANQ</sequence>
<gene>
    <name evidence="4" type="ORF">R5W23_005051</name>
</gene>
<evidence type="ECO:0000256" key="2">
    <source>
        <dbReference type="SAM" id="MobiDB-lite"/>
    </source>
</evidence>
<feature type="compositionally biased region" description="Basic and acidic residues" evidence="2">
    <location>
        <begin position="401"/>
        <end position="416"/>
    </location>
</feature>
<name>A0ABU5EXD0_9BACT</name>
<keyword evidence="1" id="KW-0175">Coiled coil</keyword>
<evidence type="ECO:0000256" key="3">
    <source>
        <dbReference type="SAM" id="SignalP"/>
    </source>
</evidence>
<keyword evidence="3" id="KW-0732">Signal</keyword>
<dbReference type="Proteomes" id="UP001272242">
    <property type="component" value="Unassembled WGS sequence"/>
</dbReference>
<dbReference type="EMBL" id="JAXBLV010000024">
    <property type="protein sequence ID" value="MDY3558356.1"/>
    <property type="molecule type" value="Genomic_DNA"/>
</dbReference>
<feature type="compositionally biased region" description="Basic and acidic residues" evidence="2">
    <location>
        <begin position="566"/>
        <end position="579"/>
    </location>
</feature>
<protein>
    <submittedName>
        <fullName evidence="4">Uncharacterized protein</fullName>
    </submittedName>
</protein>
<dbReference type="RefSeq" id="WP_320685289.1">
    <property type="nucleotide sequence ID" value="NZ_JAXBLV010000024.1"/>
</dbReference>
<feature type="compositionally biased region" description="Low complexity" evidence="2">
    <location>
        <begin position="259"/>
        <end position="269"/>
    </location>
</feature>
<evidence type="ECO:0000313" key="5">
    <source>
        <dbReference type="Proteomes" id="UP001272242"/>
    </source>
</evidence>
<feature type="chain" id="PRO_5045529680" evidence="3">
    <location>
        <begin position="28"/>
        <end position="656"/>
    </location>
</feature>
<organism evidence="4 5">
    <name type="scientific">Gemmata algarum</name>
    <dbReference type="NCBI Taxonomy" id="2975278"/>
    <lineage>
        <taxon>Bacteria</taxon>
        <taxon>Pseudomonadati</taxon>
        <taxon>Planctomycetota</taxon>
        <taxon>Planctomycetia</taxon>
        <taxon>Gemmatales</taxon>
        <taxon>Gemmataceae</taxon>
        <taxon>Gemmata</taxon>
    </lineage>
</organism>
<evidence type="ECO:0000256" key="1">
    <source>
        <dbReference type="SAM" id="Coils"/>
    </source>
</evidence>
<feature type="compositionally biased region" description="Low complexity" evidence="2">
    <location>
        <begin position="291"/>
        <end position="314"/>
    </location>
</feature>
<feature type="region of interest" description="Disordered" evidence="2">
    <location>
        <begin position="566"/>
        <end position="588"/>
    </location>
</feature>
<feature type="compositionally biased region" description="Basic and acidic residues" evidence="2">
    <location>
        <begin position="209"/>
        <end position="243"/>
    </location>
</feature>
<feature type="compositionally biased region" description="Low complexity" evidence="2">
    <location>
        <begin position="340"/>
        <end position="360"/>
    </location>
</feature>
<evidence type="ECO:0000313" key="4">
    <source>
        <dbReference type="EMBL" id="MDY3558356.1"/>
    </source>
</evidence>
<feature type="coiled-coil region" evidence="1">
    <location>
        <begin position="130"/>
        <end position="167"/>
    </location>
</feature>
<comment type="caution">
    <text evidence="4">The sequence shown here is derived from an EMBL/GenBank/DDBJ whole genome shotgun (WGS) entry which is preliminary data.</text>
</comment>
<proteinExistence type="predicted"/>
<feature type="region of interest" description="Disordered" evidence="2">
    <location>
        <begin position="194"/>
        <end position="416"/>
    </location>
</feature>
<reference evidence="5" key="1">
    <citation type="journal article" date="2023" name="Mar. Drugs">
        <title>Gemmata algarum, a Novel Planctomycete Isolated from an Algal Mat, Displays Antimicrobial Activity.</title>
        <authorList>
            <person name="Kumar G."/>
            <person name="Kallscheuer N."/>
            <person name="Kashif M."/>
            <person name="Ahamad S."/>
            <person name="Jagadeeshwari U."/>
            <person name="Pannikurungottu S."/>
            <person name="Haufschild T."/>
            <person name="Kabuu M."/>
            <person name="Sasikala C."/>
            <person name="Jogler C."/>
            <person name="Ramana C."/>
        </authorList>
    </citation>
    <scope>NUCLEOTIDE SEQUENCE [LARGE SCALE GENOMIC DNA]</scope>
    <source>
        <strain evidence="5">JC673</strain>
    </source>
</reference>
<accession>A0ABU5EXD0</accession>
<feature type="signal peptide" evidence="3">
    <location>
        <begin position="1"/>
        <end position="27"/>
    </location>
</feature>
<feature type="compositionally biased region" description="Gly residues" evidence="2">
    <location>
        <begin position="315"/>
        <end position="325"/>
    </location>
</feature>
<keyword evidence="5" id="KW-1185">Reference proteome</keyword>